<evidence type="ECO:0000256" key="6">
    <source>
        <dbReference type="SAM" id="Phobius"/>
    </source>
</evidence>
<dbReference type="EMBL" id="JH719942">
    <property type="protein sequence ID" value="EJF52664.1"/>
    <property type="molecule type" value="Genomic_DNA"/>
</dbReference>
<dbReference type="Pfam" id="PF13187">
    <property type="entry name" value="Fer4_9"/>
    <property type="match status" value="1"/>
</dbReference>
<dbReference type="Gene3D" id="1.10.1060.10">
    <property type="entry name" value="Alpha-helical ferredoxin"/>
    <property type="match status" value="1"/>
</dbReference>
<dbReference type="InterPro" id="IPR017896">
    <property type="entry name" value="4Fe4S_Fe-S-bd"/>
</dbReference>
<feature type="transmembrane region" description="Helical" evidence="6">
    <location>
        <begin position="214"/>
        <end position="232"/>
    </location>
</feature>
<organism evidence="8 9">
    <name type="scientific">Saprospira grandis DSM 2844</name>
    <dbReference type="NCBI Taxonomy" id="694433"/>
    <lineage>
        <taxon>Bacteria</taxon>
        <taxon>Pseudomonadati</taxon>
        <taxon>Bacteroidota</taxon>
        <taxon>Saprospiria</taxon>
        <taxon>Saprospirales</taxon>
        <taxon>Saprospiraceae</taxon>
        <taxon>Saprospira</taxon>
    </lineage>
</organism>
<dbReference type="PROSITE" id="PS00198">
    <property type="entry name" value="4FE4S_FER_1"/>
    <property type="match status" value="2"/>
</dbReference>
<keyword evidence="4" id="KW-0408">Iron</keyword>
<dbReference type="AlphaFoldDB" id="J0NYS7"/>
<dbReference type="GO" id="GO:0051539">
    <property type="term" value="F:4 iron, 4 sulfur cluster binding"/>
    <property type="evidence" value="ECO:0007669"/>
    <property type="project" value="UniProtKB-KW"/>
</dbReference>
<evidence type="ECO:0000313" key="8">
    <source>
        <dbReference type="EMBL" id="EJF52664.1"/>
    </source>
</evidence>
<keyword evidence="6" id="KW-1133">Transmembrane helix</keyword>
<feature type="transmembrane region" description="Helical" evidence="6">
    <location>
        <begin position="110"/>
        <end position="134"/>
    </location>
</feature>
<reference evidence="9" key="1">
    <citation type="journal article" date="2012" name="Stand. Genomic Sci.">
        <title>Permanent draft genome sequence of the gliding predator Saprospira grandis strain Sa g1 (= HR1).</title>
        <authorList>
            <person name="Mavromatis K."/>
            <person name="Chertkov O."/>
            <person name="Lapidus A."/>
            <person name="Nolan M."/>
            <person name="Lucas S."/>
            <person name="Tice H."/>
            <person name="Del Rio T.G."/>
            <person name="Cheng J.F."/>
            <person name="Han C."/>
            <person name="Tapia R."/>
            <person name="Bruce D."/>
            <person name="Goodwin L.A."/>
            <person name="Pitluck S."/>
            <person name="Huntemann M."/>
            <person name="Liolios K."/>
            <person name="Pagani I."/>
            <person name="Ivanova N."/>
            <person name="Mikhailova N."/>
            <person name="Pati A."/>
            <person name="Chen A."/>
            <person name="Palaniappan K."/>
            <person name="Land M."/>
            <person name="Brambilla E.M."/>
            <person name="Rohde M."/>
            <person name="Spring S."/>
            <person name="Goker M."/>
            <person name="Detter J.C."/>
            <person name="Bristow J."/>
            <person name="Eisen J.A."/>
            <person name="Markowitz V."/>
            <person name="Hugenholtz P."/>
            <person name="Kyrpides N.C."/>
            <person name="Klenk H.P."/>
            <person name="Woyke T."/>
        </authorList>
    </citation>
    <scope>NUCLEOTIDE SEQUENCE [LARGE SCALE GENOMIC DNA]</scope>
    <source>
        <strain evidence="9">DSM 2844</strain>
    </source>
</reference>
<keyword evidence="1" id="KW-0004">4Fe-4S</keyword>
<gene>
    <name evidence="8" type="ORF">SapgrDRAFT_0935</name>
</gene>
<dbReference type="GO" id="GO:0005886">
    <property type="term" value="C:plasma membrane"/>
    <property type="evidence" value="ECO:0007669"/>
    <property type="project" value="TreeGrafter"/>
</dbReference>
<dbReference type="RefSeq" id="WP_002657782.1">
    <property type="nucleotide sequence ID" value="NZ_JH719942.1"/>
</dbReference>
<dbReference type="SUPFAM" id="SSF46548">
    <property type="entry name" value="alpha-helical ferredoxin"/>
    <property type="match status" value="1"/>
</dbReference>
<dbReference type="PANTHER" id="PTHR43255:SF1">
    <property type="entry name" value="IRON-SULFUR-BINDING OXIDOREDUCTASE FADF-RELATED"/>
    <property type="match status" value="1"/>
</dbReference>
<feature type="domain" description="4Fe-4S ferredoxin-type" evidence="7">
    <location>
        <begin position="377"/>
        <end position="409"/>
    </location>
</feature>
<proteinExistence type="predicted"/>
<keyword evidence="6" id="KW-0472">Membrane</keyword>
<dbReference type="OrthoDB" id="9769677at2"/>
<evidence type="ECO:0000256" key="1">
    <source>
        <dbReference type="ARBA" id="ARBA00022485"/>
    </source>
</evidence>
<keyword evidence="3" id="KW-0560">Oxidoreductase</keyword>
<dbReference type="PANTHER" id="PTHR43255">
    <property type="entry name" value="IRON-SULFUR-BINDING OXIDOREDUCTASE FADF-RELATED-RELATED"/>
    <property type="match status" value="1"/>
</dbReference>
<feature type="transmembrane region" description="Helical" evidence="6">
    <location>
        <begin position="155"/>
        <end position="174"/>
    </location>
</feature>
<dbReference type="GO" id="GO:0046872">
    <property type="term" value="F:metal ion binding"/>
    <property type="evidence" value="ECO:0007669"/>
    <property type="project" value="UniProtKB-KW"/>
</dbReference>
<dbReference type="InterPro" id="IPR017900">
    <property type="entry name" value="4Fe4S_Fe_S_CS"/>
</dbReference>
<dbReference type="InterPro" id="IPR009051">
    <property type="entry name" value="Helical_ferredxn"/>
</dbReference>
<name>J0NYS7_9BACT</name>
<dbReference type="InterPro" id="IPR036197">
    <property type="entry name" value="NarG-like_sf"/>
</dbReference>
<dbReference type="Proteomes" id="UP000005113">
    <property type="component" value="Unassembled WGS sequence"/>
</dbReference>
<feature type="domain" description="4Fe-4S ferredoxin-type" evidence="7">
    <location>
        <begin position="296"/>
        <end position="328"/>
    </location>
</feature>
<dbReference type="PROSITE" id="PS51379">
    <property type="entry name" value="4FE4S_FER_2"/>
    <property type="match status" value="2"/>
</dbReference>
<dbReference type="Gene3D" id="1.20.950.20">
    <property type="entry name" value="Transmembrane di-heme cytochromes, Chain C"/>
    <property type="match status" value="1"/>
</dbReference>
<evidence type="ECO:0000256" key="4">
    <source>
        <dbReference type="ARBA" id="ARBA00023004"/>
    </source>
</evidence>
<keyword evidence="2" id="KW-0479">Metal-binding</keyword>
<evidence type="ECO:0000313" key="9">
    <source>
        <dbReference type="Proteomes" id="UP000005113"/>
    </source>
</evidence>
<evidence type="ECO:0000256" key="3">
    <source>
        <dbReference type="ARBA" id="ARBA00023002"/>
    </source>
</evidence>
<dbReference type="SUPFAM" id="SSF103501">
    <property type="entry name" value="Respiratory nitrate reductase 1 gamma chain"/>
    <property type="match status" value="1"/>
</dbReference>
<evidence type="ECO:0000256" key="2">
    <source>
        <dbReference type="ARBA" id="ARBA00022723"/>
    </source>
</evidence>
<accession>J0NYS7</accession>
<keyword evidence="5" id="KW-0411">Iron-sulfur</keyword>
<sequence length="457" mass="52161">MIGPILFALVLLGTAAFSYKKYSFVVRNIQLGKVDEEAKPSPERWRNTIMVALGQQKMFKRPLAAGLHLCVYLAFLVTQIELIEIVIDGLTGQHRLFWAWWEGSDFLRGFYTFLVSFIEVLSVMALVATFAFLARRNLLKLPRFVKSEMNGWPKLDANLILFAEIILVFCIFLMNSTDMAIHRNEYGFLVSGLISPFWEEMGASNETLHVLERIGWWGHILIVFAFLGYLPYSKHLHIIFAFPNTFWARLNKKGEMANMKEVQEEVASMMDPNAAFDAPVSEEIPKFGVSDVFDLNRQQIMSAYTCTECGRCTSMCPANLTGKKLSPRKIMMDVRDRADEVGHNLDLNKTEFINEEQKSETSKLTVENYDDGKSLFDYISTEELRACTSCNACVEACPVLINPLDIIVELRRNLILEQSDSPEEWNGMFNTIENNGAPWAFSPDDRDKWAMEINNAE</sequence>
<keyword evidence="6" id="KW-0812">Transmembrane</keyword>
<evidence type="ECO:0000256" key="5">
    <source>
        <dbReference type="ARBA" id="ARBA00023014"/>
    </source>
</evidence>
<dbReference type="InterPro" id="IPR051460">
    <property type="entry name" value="HdrC_iron-sulfur_subunit"/>
</dbReference>
<dbReference type="HOGENOM" id="CLU_619292_0_0_10"/>
<dbReference type="GO" id="GO:0016491">
    <property type="term" value="F:oxidoreductase activity"/>
    <property type="evidence" value="ECO:0007669"/>
    <property type="project" value="UniProtKB-KW"/>
</dbReference>
<evidence type="ECO:0000259" key="7">
    <source>
        <dbReference type="PROSITE" id="PS51379"/>
    </source>
</evidence>
<protein>
    <recommendedName>
        <fullName evidence="7">4Fe-4S ferredoxin-type domain-containing protein</fullName>
    </recommendedName>
</protein>